<proteinExistence type="predicted"/>
<evidence type="ECO:0000313" key="2">
    <source>
        <dbReference type="Proteomes" id="UP000187609"/>
    </source>
</evidence>
<protein>
    <submittedName>
        <fullName evidence="1">Uncharacterized protein</fullName>
    </submittedName>
</protein>
<reference evidence="1" key="1">
    <citation type="submission" date="2016-11" db="EMBL/GenBank/DDBJ databases">
        <title>The genome of Nicotiana attenuata.</title>
        <authorList>
            <person name="Xu S."/>
            <person name="Brockmoeller T."/>
            <person name="Gaquerel E."/>
            <person name="Navarro A."/>
            <person name="Kuhl H."/>
            <person name="Gase K."/>
            <person name="Ling Z."/>
            <person name="Zhou W."/>
            <person name="Kreitzer C."/>
            <person name="Stanke M."/>
            <person name="Tang H."/>
            <person name="Lyons E."/>
            <person name="Pandey P."/>
            <person name="Pandey S.P."/>
            <person name="Timmermann B."/>
            <person name="Baldwin I.T."/>
        </authorList>
    </citation>
    <scope>NUCLEOTIDE SEQUENCE [LARGE SCALE GENOMIC DNA]</scope>
    <source>
        <strain evidence="1">UT</strain>
    </source>
</reference>
<dbReference type="AlphaFoldDB" id="A0A314LFR9"/>
<evidence type="ECO:0000313" key="1">
    <source>
        <dbReference type="EMBL" id="OIT40412.1"/>
    </source>
</evidence>
<accession>A0A314LFR9</accession>
<dbReference type="EMBL" id="MJEQ01000027">
    <property type="protein sequence ID" value="OIT40412.1"/>
    <property type="molecule type" value="Genomic_DNA"/>
</dbReference>
<comment type="caution">
    <text evidence="1">The sequence shown here is derived from an EMBL/GenBank/DDBJ whole genome shotgun (WGS) entry which is preliminary data.</text>
</comment>
<gene>
    <name evidence="1" type="ORF">A4A49_15796</name>
</gene>
<dbReference type="Proteomes" id="UP000187609">
    <property type="component" value="Unassembled WGS sequence"/>
</dbReference>
<dbReference type="Gramene" id="OIT40412">
    <property type="protein sequence ID" value="OIT40412"/>
    <property type="gene ID" value="A4A49_15796"/>
</dbReference>
<organism evidence="1 2">
    <name type="scientific">Nicotiana attenuata</name>
    <name type="common">Coyote tobacco</name>
    <dbReference type="NCBI Taxonomy" id="49451"/>
    <lineage>
        <taxon>Eukaryota</taxon>
        <taxon>Viridiplantae</taxon>
        <taxon>Streptophyta</taxon>
        <taxon>Embryophyta</taxon>
        <taxon>Tracheophyta</taxon>
        <taxon>Spermatophyta</taxon>
        <taxon>Magnoliopsida</taxon>
        <taxon>eudicotyledons</taxon>
        <taxon>Gunneridae</taxon>
        <taxon>Pentapetalae</taxon>
        <taxon>asterids</taxon>
        <taxon>lamiids</taxon>
        <taxon>Solanales</taxon>
        <taxon>Solanaceae</taxon>
        <taxon>Nicotianoideae</taxon>
        <taxon>Nicotianeae</taxon>
        <taxon>Nicotiana</taxon>
    </lineage>
</organism>
<keyword evidence="2" id="KW-1185">Reference proteome</keyword>
<name>A0A314LFR9_NICAT</name>
<sequence length="156" mass="17378">MKPSKIENELGSTMNIAAKYSFVKPGAIRKGQGRGRGLRSLVEKENMPAKSLFPQSNDLVKQYIQTIETSSIGKGREEGLRNSTMSASQGMKHKKHIVLEKDYMQIDISLPPSTDQVKQYTQKVETGAIRKEREQVPRSLWSSLGILKMSLVDVAG</sequence>